<keyword evidence="6" id="KW-0862">Zinc</keyword>
<dbReference type="Proteomes" id="UP000240880">
    <property type="component" value="Unassembled WGS sequence"/>
</dbReference>
<protein>
    <recommendedName>
        <fullName evidence="8">Peptidase M20 dimerisation domain-containing protein</fullName>
    </recommendedName>
</protein>
<dbReference type="AlphaFoldDB" id="A0A2R6A973"/>
<dbReference type="InterPro" id="IPR011650">
    <property type="entry name" value="Peptidase_M20_dimer"/>
</dbReference>
<keyword evidence="5" id="KW-0378">Hydrolase</keyword>
<evidence type="ECO:0000256" key="5">
    <source>
        <dbReference type="ARBA" id="ARBA00022801"/>
    </source>
</evidence>
<evidence type="ECO:0000256" key="7">
    <source>
        <dbReference type="ARBA" id="ARBA00023285"/>
    </source>
</evidence>
<dbReference type="Gene3D" id="3.30.70.360">
    <property type="match status" value="1"/>
</dbReference>
<comment type="similarity">
    <text evidence="3">Belongs to the peptidase M20A family.</text>
</comment>
<keyword evidence="4" id="KW-0479">Metal-binding</keyword>
<dbReference type="InterPro" id="IPR036264">
    <property type="entry name" value="Bact_exopeptidase_dim_dom"/>
</dbReference>
<dbReference type="InterPro" id="IPR010182">
    <property type="entry name" value="ArgE/DapE"/>
</dbReference>
<dbReference type="SUPFAM" id="SSF53187">
    <property type="entry name" value="Zn-dependent exopeptidases"/>
    <property type="match status" value="1"/>
</dbReference>
<name>A0A2R6A973_9ARCH</name>
<dbReference type="EMBL" id="NEXC01000049">
    <property type="protein sequence ID" value="PSN82833.1"/>
    <property type="molecule type" value="Genomic_DNA"/>
</dbReference>
<keyword evidence="7" id="KW-0170">Cobalt</keyword>
<dbReference type="SUPFAM" id="SSF55031">
    <property type="entry name" value="Bacterial exopeptidase dimerisation domain"/>
    <property type="match status" value="1"/>
</dbReference>
<dbReference type="GO" id="GO:0016787">
    <property type="term" value="F:hydrolase activity"/>
    <property type="evidence" value="ECO:0007669"/>
    <property type="project" value="UniProtKB-KW"/>
</dbReference>
<organism evidence="9 10">
    <name type="scientific">Candidatus Marsarchaeota G1 archaeon OSP_D</name>
    <dbReference type="NCBI Taxonomy" id="1978155"/>
    <lineage>
        <taxon>Archaea</taxon>
        <taxon>Candidatus Marsarchaeota</taxon>
        <taxon>Candidatus Marsarchaeota group 1</taxon>
    </lineage>
</organism>
<evidence type="ECO:0000313" key="10">
    <source>
        <dbReference type="Proteomes" id="UP000240880"/>
    </source>
</evidence>
<dbReference type="InterPro" id="IPR050072">
    <property type="entry name" value="Peptidase_M20A"/>
</dbReference>
<accession>A0A2R6A973</accession>
<feature type="domain" description="Peptidase M20 dimerisation" evidence="8">
    <location>
        <begin position="186"/>
        <end position="317"/>
    </location>
</feature>
<evidence type="ECO:0000256" key="2">
    <source>
        <dbReference type="ARBA" id="ARBA00001947"/>
    </source>
</evidence>
<dbReference type="Gene3D" id="3.40.630.10">
    <property type="entry name" value="Zn peptidases"/>
    <property type="match status" value="2"/>
</dbReference>
<reference evidence="9 10" key="1">
    <citation type="submission" date="2017-04" db="EMBL/GenBank/DDBJ databases">
        <title>Novel microbial lineages endemic to geothermal iron-oxide mats fill important gaps in the evolutionary history of Archaea.</title>
        <authorList>
            <person name="Jay Z.J."/>
            <person name="Beam J.P."/>
            <person name="Dlakic M."/>
            <person name="Rusch D.B."/>
            <person name="Kozubal M.A."/>
            <person name="Inskeep W.P."/>
        </authorList>
    </citation>
    <scope>NUCLEOTIDE SEQUENCE [LARGE SCALE GENOMIC DNA]</scope>
    <source>
        <strain evidence="9">OSP_D</strain>
    </source>
</reference>
<sequence>MSLEKLVSEARKSDEVVKLARELLRINSESETAQIQNFVKDFLKSVGAKVETHSVNGKTFAVTSVTGENKKHALILYAHSDVVPSGDTKRWSYPPYDATVVGDKIYARGASDMKGALASELFVYSLLVQNDVTLSKPVSFVCVPDEENWVKTPTGWGVSKWLLETGRVIGKCCIMGEPSGLSKICIGERGDYWIKLMCESTPRHGSAPLYEENACVKLFRALEKVHSAIKSVKANTPAEIKEIVEQSYELISEDLKIPVSQLGAILEQPSMNVGVVKGGDMINIVPAHCEAQVAFCVPLGMSWMELHELVSRVASQNDVKIDVIENAQSNPSYTSPKAQVVSHLKKAVEQTLSLTPKLYVTQATSDANVFRAYGIDTCFYGPGEMSVIHAYDEWISVEALKKSVEIYLRAVLNYAL</sequence>
<evidence type="ECO:0000313" key="9">
    <source>
        <dbReference type="EMBL" id="PSN82833.1"/>
    </source>
</evidence>
<comment type="caution">
    <text evidence="9">The sequence shown here is derived from an EMBL/GenBank/DDBJ whole genome shotgun (WGS) entry which is preliminary data.</text>
</comment>
<gene>
    <name evidence="9" type="ORF">B9Q01_06810</name>
</gene>
<evidence type="ECO:0000259" key="8">
    <source>
        <dbReference type="Pfam" id="PF07687"/>
    </source>
</evidence>
<evidence type="ECO:0000256" key="6">
    <source>
        <dbReference type="ARBA" id="ARBA00022833"/>
    </source>
</evidence>
<dbReference type="Pfam" id="PF01546">
    <property type="entry name" value="Peptidase_M20"/>
    <property type="match status" value="1"/>
</dbReference>
<dbReference type="PANTHER" id="PTHR43808">
    <property type="entry name" value="ACETYLORNITHINE DEACETYLASE"/>
    <property type="match status" value="1"/>
</dbReference>
<dbReference type="Pfam" id="PF07687">
    <property type="entry name" value="M20_dimer"/>
    <property type="match status" value="1"/>
</dbReference>
<dbReference type="NCBIfam" id="TIGR01910">
    <property type="entry name" value="DapE-ArgE"/>
    <property type="match status" value="1"/>
</dbReference>
<evidence type="ECO:0000256" key="3">
    <source>
        <dbReference type="ARBA" id="ARBA00006247"/>
    </source>
</evidence>
<evidence type="ECO:0000256" key="4">
    <source>
        <dbReference type="ARBA" id="ARBA00022723"/>
    </source>
</evidence>
<dbReference type="InterPro" id="IPR002933">
    <property type="entry name" value="Peptidase_M20"/>
</dbReference>
<proteinExistence type="inferred from homology"/>
<dbReference type="GO" id="GO:0046872">
    <property type="term" value="F:metal ion binding"/>
    <property type="evidence" value="ECO:0007669"/>
    <property type="project" value="UniProtKB-KW"/>
</dbReference>
<evidence type="ECO:0000256" key="1">
    <source>
        <dbReference type="ARBA" id="ARBA00001941"/>
    </source>
</evidence>
<comment type="cofactor">
    <cofactor evidence="1">
        <name>Co(2+)</name>
        <dbReference type="ChEBI" id="CHEBI:48828"/>
    </cofactor>
</comment>
<comment type="cofactor">
    <cofactor evidence="2">
        <name>Zn(2+)</name>
        <dbReference type="ChEBI" id="CHEBI:29105"/>
    </cofactor>
</comment>